<dbReference type="KEGG" id="lal:AT746_03625"/>
<evidence type="ECO:0008006" key="3">
    <source>
        <dbReference type="Google" id="ProtNLM"/>
    </source>
</evidence>
<accession>A0A0U2RJM2</accession>
<protein>
    <recommendedName>
        <fullName evidence="3">STAS/SEC14 domain-containing protein</fullName>
    </recommendedName>
</protein>
<dbReference type="Proteomes" id="UP000068447">
    <property type="component" value="Chromosome"/>
</dbReference>
<dbReference type="STRING" id="1526571.AT746_03625"/>
<dbReference type="OrthoDB" id="6335299at2"/>
<dbReference type="AlphaFoldDB" id="A0A0U2RJM2"/>
<dbReference type="EMBL" id="CP013650">
    <property type="protein sequence ID" value="ALS97450.1"/>
    <property type="molecule type" value="Genomic_DNA"/>
</dbReference>
<evidence type="ECO:0000313" key="2">
    <source>
        <dbReference type="Proteomes" id="UP000068447"/>
    </source>
</evidence>
<name>A0A0U2RJM2_9ALTE</name>
<evidence type="ECO:0000313" key="1">
    <source>
        <dbReference type="EMBL" id="ALS97450.1"/>
    </source>
</evidence>
<sequence length="132" mass="15414">MTDYQRVHGSVSIELQDRILILHAEGPANADLIQQYQHDVKHYRELLRGKPWGNLVVFYNEPLFPPDARELMYQSIQRSRESGMVAVAVVLSDVNSPLTVRHFWDAIYTHVDMPHDFFDSQDQACEWLKTFL</sequence>
<gene>
    <name evidence="1" type="ORF">AT746_03625</name>
</gene>
<dbReference type="RefSeq" id="WP_062476562.1">
    <property type="nucleotide sequence ID" value="NZ_CP013650.1"/>
</dbReference>
<organism evidence="1 2">
    <name type="scientific">Lacimicrobium alkaliphilum</name>
    <dbReference type="NCBI Taxonomy" id="1526571"/>
    <lineage>
        <taxon>Bacteria</taxon>
        <taxon>Pseudomonadati</taxon>
        <taxon>Pseudomonadota</taxon>
        <taxon>Gammaproteobacteria</taxon>
        <taxon>Alteromonadales</taxon>
        <taxon>Alteromonadaceae</taxon>
        <taxon>Lacimicrobium</taxon>
    </lineage>
</organism>
<proteinExistence type="predicted"/>
<reference evidence="1 2" key="1">
    <citation type="submission" date="2015-12" db="EMBL/GenBank/DDBJ databases">
        <title>Complete genome of Lacimicrobium alkaliphilum KCTC 32984.</title>
        <authorList>
            <person name="Kim S.-G."/>
            <person name="Lee Y.-J."/>
        </authorList>
    </citation>
    <scope>NUCLEOTIDE SEQUENCE [LARGE SCALE GENOMIC DNA]</scope>
    <source>
        <strain evidence="1 2">YelD216</strain>
    </source>
</reference>
<keyword evidence="2" id="KW-1185">Reference proteome</keyword>